<dbReference type="Pfam" id="PF03238">
    <property type="entry name" value="ESAG1"/>
    <property type="match status" value="1"/>
</dbReference>
<dbReference type="AlphaFoldDB" id="O76420"/>
<reference evidence="2" key="1">
    <citation type="journal article" date="1999" name="J. Biol. Chem.">
        <title>The anatomy and transcription of a monocistronic expression site for a metacyclic variant surface glycoprotein gene in Trypanosoma brucei.</title>
        <authorList>
            <person name="Pedram M."/>
            <person name="Donelson J.E."/>
        </authorList>
    </citation>
    <scope>NUCLEOTIDE SEQUENCE</scope>
</reference>
<organism evidence="2">
    <name type="scientific">Trypanosoma brucei rhodesiense</name>
    <dbReference type="NCBI Taxonomy" id="31286"/>
    <lineage>
        <taxon>Eukaryota</taxon>
        <taxon>Discoba</taxon>
        <taxon>Euglenozoa</taxon>
        <taxon>Kinetoplastea</taxon>
        <taxon>Metakinetoplastina</taxon>
        <taxon>Trypanosomatida</taxon>
        <taxon>Trypanosomatidae</taxon>
        <taxon>Trypanosoma</taxon>
    </lineage>
</organism>
<name>O76420_TRYBR</name>
<protein>
    <submittedName>
        <fullName evidence="2">Expression site associated protein</fullName>
    </submittedName>
</protein>
<keyword evidence="1" id="KW-0732">Signal</keyword>
<dbReference type="EMBL" id="AF068693">
    <property type="protein sequence ID" value="AAC34576.1"/>
    <property type="molecule type" value="Genomic_DNA"/>
</dbReference>
<dbReference type="InterPro" id="IPR004922">
    <property type="entry name" value="ESAG"/>
</dbReference>
<feature type="chain" id="PRO_5004159770" evidence="1">
    <location>
        <begin position="21"/>
        <end position="327"/>
    </location>
</feature>
<accession>O76420</accession>
<evidence type="ECO:0000313" key="2">
    <source>
        <dbReference type="EMBL" id="AAC34576.1"/>
    </source>
</evidence>
<feature type="signal peptide" evidence="1">
    <location>
        <begin position="1"/>
        <end position="20"/>
    </location>
</feature>
<evidence type="ECO:0000256" key="1">
    <source>
        <dbReference type="SAM" id="SignalP"/>
    </source>
</evidence>
<proteinExistence type="predicted"/>
<gene>
    <name evidence="2" type="primary">ESAG1</name>
</gene>
<sequence length="327" mass="36155">MKLVTVELVALLFFVTCIDGQEENKCMSVTDYKGDAPLSEIVCHVSCLSDALNKLYTDGERKMLVNEEVYANASRILDDMEGKTGESTEYLSVISGVMESKHDKLEKLISCGNEMGNLVAKAGGLFSEVNESVRAVRKEIPGALIKVNKYYTAIAEITRTVWSDVAVVKHGDEAKCTDQKFESVGELQTKCVDHTCPLSDDVNEGTLQKYKDGCLDINVAGGSVSECLNLPRNKLYKSGAVNDSREAIDWHDHRDEVTYFQLKLQVKSTFTPLIAPFAAGQPPSALLDMMSNITSLYSHFNKVHNNFTSLLVDTNRTDNLSSTHYTI</sequence>